<dbReference type="GO" id="GO:0043176">
    <property type="term" value="F:amine binding"/>
    <property type="evidence" value="ECO:0007669"/>
    <property type="project" value="InterPro"/>
</dbReference>
<dbReference type="EMBL" id="GEFH01005175">
    <property type="protein sequence ID" value="JAP63406.1"/>
    <property type="molecule type" value="mRNA"/>
</dbReference>
<organism evidence="1">
    <name type="scientific">Hyalomma excavatum</name>
    <dbReference type="NCBI Taxonomy" id="257692"/>
    <lineage>
        <taxon>Eukaryota</taxon>
        <taxon>Metazoa</taxon>
        <taxon>Ecdysozoa</taxon>
        <taxon>Arthropoda</taxon>
        <taxon>Chelicerata</taxon>
        <taxon>Arachnida</taxon>
        <taxon>Acari</taxon>
        <taxon>Parasitiformes</taxon>
        <taxon>Ixodida</taxon>
        <taxon>Ixodoidea</taxon>
        <taxon>Ixodidae</taxon>
        <taxon>Hyalomminae</taxon>
        <taxon>Hyalomma</taxon>
    </lineage>
</organism>
<sequence>LDIEAFYRQLGRLWILQTATSDTQWKTSCKVYDVRAVEGTSVTFGRIFYNEGKKKETTLHGTLTKVNHPALQKVMKYNNLMEVQPAGEQLFTEKLLYQTDDKKCGIFLLEQQGKEFYELRLWNASFQNLHKPCIEAYAQRIKHEYFPVTSYYNGLCPRIFDEANQPSPQQ</sequence>
<accession>A0A131XCI1</accession>
<dbReference type="InterPro" id="IPR012674">
    <property type="entry name" value="Calycin"/>
</dbReference>
<proteinExistence type="evidence at transcript level"/>
<reference evidence="1" key="1">
    <citation type="journal article" date="2017" name="Ticks Tick Borne Dis.">
        <title>An insight into the sialome of Hyalomma excavatum.</title>
        <authorList>
            <person name="Ribeiro J.M."/>
            <person name="Slovak M."/>
            <person name="Francischetti I.M."/>
        </authorList>
    </citation>
    <scope>NUCLEOTIDE SEQUENCE</scope>
    <source>
        <strain evidence="1">Samish</strain>
        <tissue evidence="1">Salivary glands</tissue>
    </source>
</reference>
<dbReference type="AlphaFoldDB" id="A0A131XCI1"/>
<evidence type="ECO:0000313" key="1">
    <source>
        <dbReference type="EMBL" id="JAP63406.1"/>
    </source>
</evidence>
<protein>
    <submittedName>
        <fullName evidence="1">Putative lipocalin-3 1 lipocalin</fullName>
    </submittedName>
</protein>
<dbReference type="InterPro" id="IPR002970">
    <property type="entry name" value="Tick_his-bd"/>
</dbReference>
<dbReference type="Gene3D" id="2.40.128.20">
    <property type="match status" value="1"/>
</dbReference>
<dbReference type="GO" id="GO:0030682">
    <property type="term" value="P:symbiont-mediated perturbation of host defenses"/>
    <property type="evidence" value="ECO:0007669"/>
    <property type="project" value="InterPro"/>
</dbReference>
<name>A0A131XCI1_9ACAR</name>
<dbReference type="Pfam" id="PF02098">
    <property type="entry name" value="His_binding"/>
    <property type="match status" value="1"/>
</dbReference>
<feature type="non-terminal residue" evidence="1">
    <location>
        <position position="1"/>
    </location>
</feature>